<reference evidence="1 2" key="1">
    <citation type="journal article" date="2024" name="BMC Biol.">
        <title>Comparative genomics of Ascetosporea gives new insight into the evolutionary basis for animal parasitism in Rhizaria.</title>
        <authorList>
            <person name="Hiltunen Thoren M."/>
            <person name="Onut-Brannstrom I."/>
            <person name="Alfjorden A."/>
            <person name="Peckova H."/>
            <person name="Swords F."/>
            <person name="Hooper C."/>
            <person name="Holzer A.S."/>
            <person name="Bass D."/>
            <person name="Burki F."/>
        </authorList>
    </citation>
    <scope>NUCLEOTIDE SEQUENCE [LARGE SCALE GENOMIC DNA]</scope>
    <source>
        <strain evidence="1">20-A016</strain>
    </source>
</reference>
<sequence>MDANGNKQRLELWNLNTKKISETVSSDKGNLEYPKYEKLNKHKISETIKKIYKFQNSGDSGNSKFSQELDTTFQSLLKLTVSKPLDSVDSSLVLDTILLKAFNNNVEKASNTSEHIRNQIDDYFFKAITMLKFSFRS</sequence>
<protein>
    <submittedName>
        <fullName evidence="1">Uncharacterized protein</fullName>
    </submittedName>
</protein>
<keyword evidence="2" id="KW-1185">Reference proteome</keyword>
<name>A0ABV2AHR2_9EUKA</name>
<organism evidence="1 2">
    <name type="scientific">Bonamia ostreae</name>
    <dbReference type="NCBI Taxonomy" id="126728"/>
    <lineage>
        <taxon>Eukaryota</taxon>
        <taxon>Sar</taxon>
        <taxon>Rhizaria</taxon>
        <taxon>Endomyxa</taxon>
        <taxon>Ascetosporea</taxon>
        <taxon>Haplosporida</taxon>
        <taxon>Bonamia</taxon>
    </lineage>
</organism>
<evidence type="ECO:0000313" key="2">
    <source>
        <dbReference type="Proteomes" id="UP001439008"/>
    </source>
</evidence>
<comment type="caution">
    <text evidence="1">The sequence shown here is derived from an EMBL/GenBank/DDBJ whole genome shotgun (WGS) entry which is preliminary data.</text>
</comment>
<gene>
    <name evidence="1" type="ORF">MHBO_001072</name>
</gene>
<proteinExistence type="predicted"/>
<dbReference type="Proteomes" id="UP001439008">
    <property type="component" value="Unassembled WGS sequence"/>
</dbReference>
<evidence type="ECO:0000313" key="1">
    <source>
        <dbReference type="EMBL" id="MES1919211.1"/>
    </source>
</evidence>
<dbReference type="EMBL" id="JBDODL010000227">
    <property type="protein sequence ID" value="MES1919211.1"/>
    <property type="molecule type" value="Genomic_DNA"/>
</dbReference>
<accession>A0ABV2AHR2</accession>